<dbReference type="AlphaFoldDB" id="A0A1G2IKE8"/>
<dbReference type="EMBL" id="MHPE01000051">
    <property type="protein sequence ID" value="OGZ75334.1"/>
    <property type="molecule type" value="Genomic_DNA"/>
</dbReference>
<sequence>MIKLDEGIVYTISDYGQNMTGHTPTGGCSRESSAMGESLTERRYVNEEALRGVKFFYLGGRRARL</sequence>
<evidence type="ECO:0000313" key="2">
    <source>
        <dbReference type="Proteomes" id="UP000178632"/>
    </source>
</evidence>
<evidence type="ECO:0000313" key="1">
    <source>
        <dbReference type="EMBL" id="OGZ75334.1"/>
    </source>
</evidence>
<gene>
    <name evidence="1" type="ORF">A3G45_01005</name>
</gene>
<reference evidence="1 2" key="1">
    <citation type="journal article" date="2016" name="Nat. Commun.">
        <title>Thousands of microbial genomes shed light on interconnected biogeochemical processes in an aquifer system.</title>
        <authorList>
            <person name="Anantharaman K."/>
            <person name="Brown C.T."/>
            <person name="Hug L.A."/>
            <person name="Sharon I."/>
            <person name="Castelle C.J."/>
            <person name="Probst A.J."/>
            <person name="Thomas B.C."/>
            <person name="Singh A."/>
            <person name="Wilkins M.J."/>
            <person name="Karaoz U."/>
            <person name="Brodie E.L."/>
            <person name="Williams K.H."/>
            <person name="Hubbard S.S."/>
            <person name="Banfield J.F."/>
        </authorList>
    </citation>
    <scope>NUCLEOTIDE SEQUENCE [LARGE SCALE GENOMIC DNA]</scope>
</reference>
<dbReference type="Proteomes" id="UP000178632">
    <property type="component" value="Unassembled WGS sequence"/>
</dbReference>
<comment type="caution">
    <text evidence="1">The sequence shown here is derived from an EMBL/GenBank/DDBJ whole genome shotgun (WGS) entry which is preliminary data.</text>
</comment>
<proteinExistence type="predicted"/>
<accession>A0A1G2IKE8</accession>
<protein>
    <submittedName>
        <fullName evidence="1">Uncharacterized protein</fullName>
    </submittedName>
</protein>
<organism evidence="1 2">
    <name type="scientific">Candidatus Staskawiczbacteria bacterium RIFCSPLOWO2_12_FULL_37_15</name>
    <dbReference type="NCBI Taxonomy" id="1802218"/>
    <lineage>
        <taxon>Bacteria</taxon>
        <taxon>Candidatus Staskawicziibacteriota</taxon>
    </lineage>
</organism>
<name>A0A1G2IKE8_9BACT</name>